<dbReference type="Gene3D" id="3.40.50.300">
    <property type="entry name" value="P-loop containing nucleotide triphosphate hydrolases"/>
    <property type="match status" value="1"/>
</dbReference>
<dbReference type="InterPro" id="IPR027417">
    <property type="entry name" value="P-loop_NTPase"/>
</dbReference>
<dbReference type="EMBL" id="CP018145">
    <property type="protein sequence ID" value="ASJ55091.1"/>
    <property type="molecule type" value="Genomic_DNA"/>
</dbReference>
<keyword evidence="2" id="KW-0067">ATP-binding</keyword>
<dbReference type="KEGG" id="bfm:BP422_16970"/>
<evidence type="ECO:0000256" key="1">
    <source>
        <dbReference type="ARBA" id="ARBA00022741"/>
    </source>
</evidence>
<dbReference type="PANTHER" id="PTHR32309:SF13">
    <property type="entry name" value="FERRIC ENTEROBACTIN TRANSPORT PROTEIN FEPE"/>
    <property type="match status" value="1"/>
</dbReference>
<dbReference type="GO" id="GO:0004713">
    <property type="term" value="F:protein tyrosine kinase activity"/>
    <property type="evidence" value="ECO:0007669"/>
    <property type="project" value="TreeGrafter"/>
</dbReference>
<dbReference type="Proteomes" id="UP000197781">
    <property type="component" value="Chromosome"/>
</dbReference>
<accession>A0A220MJ97</accession>
<dbReference type="CDD" id="cd05387">
    <property type="entry name" value="BY-kinase"/>
    <property type="match status" value="1"/>
</dbReference>
<sequence length="231" mass="25670">MSMRRQKPDDRYQKLIAHWEPLSPLVEGYRTLRLNIQFSMGDKLMQTILVTSPGASEGKTITAANLSLMMAKDHKKTVLLDFDLRNPRVHFTFDMPNLYGISSYFSDMCEIGDIIQPSGVSELSIITAGPIPHNPAEMLGTPRLLELMAYLRHNFDFVIVDSPPLIVSDAMVLAREMDGCVMVVDASKTKRDSAVKAVEQLKAAGANLLGVVLNNKKVGKREGYYGYGYNA</sequence>
<dbReference type="RefSeq" id="WP_088908780.1">
    <property type="nucleotide sequence ID" value="NZ_CP018145.1"/>
</dbReference>
<protein>
    <submittedName>
        <fullName evidence="3">Tyrosine protein kinase</fullName>
    </submittedName>
</protein>
<name>A0A220MJ97_9BACL</name>
<keyword evidence="1" id="KW-0547">Nucleotide-binding</keyword>
<dbReference type="GO" id="GO:0005886">
    <property type="term" value="C:plasma membrane"/>
    <property type="evidence" value="ECO:0007669"/>
    <property type="project" value="TreeGrafter"/>
</dbReference>
<evidence type="ECO:0000313" key="3">
    <source>
        <dbReference type="EMBL" id="ASJ55091.1"/>
    </source>
</evidence>
<dbReference type="NCBIfam" id="TIGR01007">
    <property type="entry name" value="eps_fam"/>
    <property type="match status" value="1"/>
</dbReference>
<dbReference type="PANTHER" id="PTHR32309">
    <property type="entry name" value="TYROSINE-PROTEIN KINASE"/>
    <property type="match status" value="1"/>
</dbReference>
<dbReference type="GO" id="GO:0005524">
    <property type="term" value="F:ATP binding"/>
    <property type="evidence" value="ECO:0007669"/>
    <property type="project" value="UniProtKB-KW"/>
</dbReference>
<evidence type="ECO:0000313" key="4">
    <source>
        <dbReference type="Proteomes" id="UP000197781"/>
    </source>
</evidence>
<dbReference type="InterPro" id="IPR005702">
    <property type="entry name" value="Wzc-like_C"/>
</dbReference>
<evidence type="ECO:0000256" key="2">
    <source>
        <dbReference type="ARBA" id="ARBA00022840"/>
    </source>
</evidence>
<gene>
    <name evidence="3" type="ORF">BP422_16970</name>
</gene>
<reference evidence="3 4" key="1">
    <citation type="submission" date="2016-11" db="EMBL/GenBank/DDBJ databases">
        <authorList>
            <person name="Jaros S."/>
            <person name="Januszkiewicz K."/>
            <person name="Wedrychowicz H."/>
        </authorList>
    </citation>
    <scope>NUCLEOTIDE SEQUENCE [LARGE SCALE GENOMIC DNA]</scope>
    <source>
        <strain evidence="3 4">NF2</strain>
    </source>
</reference>
<keyword evidence="3" id="KW-0808">Transferase</keyword>
<proteinExistence type="predicted"/>
<dbReference type="SUPFAM" id="SSF52540">
    <property type="entry name" value="P-loop containing nucleoside triphosphate hydrolases"/>
    <property type="match status" value="1"/>
</dbReference>
<dbReference type="InterPro" id="IPR033756">
    <property type="entry name" value="YlxH/NBP35"/>
</dbReference>
<dbReference type="Pfam" id="PF10609">
    <property type="entry name" value="ParA"/>
    <property type="match status" value="1"/>
</dbReference>
<organism evidence="3 4">
    <name type="scientific">Brevibacillus formosus</name>
    <dbReference type="NCBI Taxonomy" id="54913"/>
    <lineage>
        <taxon>Bacteria</taxon>
        <taxon>Bacillati</taxon>
        <taxon>Bacillota</taxon>
        <taxon>Bacilli</taxon>
        <taxon>Bacillales</taxon>
        <taxon>Paenibacillaceae</taxon>
        <taxon>Brevibacillus</taxon>
    </lineage>
</organism>
<keyword evidence="3" id="KW-0418">Kinase</keyword>
<dbReference type="AlphaFoldDB" id="A0A220MJ97"/>
<dbReference type="InterPro" id="IPR050445">
    <property type="entry name" value="Bact_polysacc_biosynth/exp"/>
</dbReference>